<evidence type="ECO:0000313" key="3">
    <source>
        <dbReference type="Proteomes" id="UP000198373"/>
    </source>
</evidence>
<sequence length="72" mass="7096">MAPVGSAVPVALAVVALAGALGLGAVTGQQLVLLVGPAGCLAPATRRPVRAWTRPARATPAADRGRSTQRTG</sequence>
<gene>
    <name evidence="2" type="ORF">SAMN06893096_104295</name>
</gene>
<evidence type="ECO:0000256" key="1">
    <source>
        <dbReference type="SAM" id="MobiDB-lite"/>
    </source>
</evidence>
<feature type="region of interest" description="Disordered" evidence="1">
    <location>
        <begin position="51"/>
        <end position="72"/>
    </location>
</feature>
<feature type="compositionally biased region" description="Low complexity" evidence="1">
    <location>
        <begin position="51"/>
        <end position="62"/>
    </location>
</feature>
<accession>A0A239EUH5</accession>
<dbReference type="RefSeq" id="WP_089305550.1">
    <property type="nucleotide sequence ID" value="NZ_FZOO01000004.1"/>
</dbReference>
<keyword evidence="3" id="KW-1185">Reference proteome</keyword>
<reference evidence="3" key="1">
    <citation type="submission" date="2017-06" db="EMBL/GenBank/DDBJ databases">
        <authorList>
            <person name="Varghese N."/>
            <person name="Submissions S."/>
        </authorList>
    </citation>
    <scope>NUCLEOTIDE SEQUENCE [LARGE SCALE GENOMIC DNA]</scope>
    <source>
        <strain evidence="3">DSM 46839</strain>
    </source>
</reference>
<organism evidence="2 3">
    <name type="scientific">Geodermatophilus pulveris</name>
    <dbReference type="NCBI Taxonomy" id="1564159"/>
    <lineage>
        <taxon>Bacteria</taxon>
        <taxon>Bacillati</taxon>
        <taxon>Actinomycetota</taxon>
        <taxon>Actinomycetes</taxon>
        <taxon>Geodermatophilales</taxon>
        <taxon>Geodermatophilaceae</taxon>
        <taxon>Geodermatophilus</taxon>
    </lineage>
</organism>
<dbReference type="Proteomes" id="UP000198373">
    <property type="component" value="Unassembled WGS sequence"/>
</dbReference>
<dbReference type="AlphaFoldDB" id="A0A239EUH5"/>
<proteinExistence type="predicted"/>
<protein>
    <submittedName>
        <fullName evidence="2">Uncharacterized protein</fullName>
    </submittedName>
</protein>
<name>A0A239EUH5_9ACTN</name>
<evidence type="ECO:0000313" key="2">
    <source>
        <dbReference type="EMBL" id="SNS47928.1"/>
    </source>
</evidence>
<dbReference type="EMBL" id="FZOO01000004">
    <property type="protein sequence ID" value="SNS47928.1"/>
    <property type="molecule type" value="Genomic_DNA"/>
</dbReference>